<dbReference type="EMBL" id="VDLU01000005">
    <property type="protein sequence ID" value="TNJ26233.1"/>
    <property type="molecule type" value="Genomic_DNA"/>
</dbReference>
<dbReference type="AlphaFoldDB" id="A0A4Z1SWY7"/>
<sequence length="441" mass="49194">MRPLRVNKDMPISDCLVFELPPELEERCEGEIVAASETGLAYFVTSLATYAMHYHDSTNQRLLLRGNEVVGEFTSTVCLTRCAPRLQRILEVFRSAPFSMPLERYAYLSRIEGVPYIGSKKEVDAFLTAHSITSCPLSLDPMAEAEVPLARFDMYFVARALGHQFGAITTVCDEESKQIVMRGATFEVGRIIASCTELLTGASENLLIYVLPLFVSHIEDSRLTAEERISINLTTRMPKISYTATIRLSPRQVLGQILLGEFAELIGVERTAPLPSIPTSLGVLLERLHLLHLPQEIYFAYAQHSNNISLITPQSRGPTVSLLYHLLRPQALHSDEYTPVSSCWIDPDLPLGVDTRIILISRQGLSSDPLQRAFWLFDRSPRWDVDGFSAMLADACRPEELDETVERCSRRLGTTSAGAGAVVGERREKRVLLLPRTATGK</sequence>
<evidence type="ECO:0000313" key="2">
    <source>
        <dbReference type="Proteomes" id="UP000315496"/>
    </source>
</evidence>
<keyword evidence="2" id="KW-1185">Reference proteome</keyword>
<dbReference type="OrthoDB" id="10252735at2759"/>
<proteinExistence type="predicted"/>
<name>A0A4Z1SWY7_GIAMU</name>
<organism evidence="1 2">
    <name type="scientific">Giardia muris</name>
    <dbReference type="NCBI Taxonomy" id="5742"/>
    <lineage>
        <taxon>Eukaryota</taxon>
        <taxon>Metamonada</taxon>
        <taxon>Diplomonadida</taxon>
        <taxon>Hexamitidae</taxon>
        <taxon>Giardiinae</taxon>
        <taxon>Giardia</taxon>
    </lineage>
</organism>
<gene>
    <name evidence="1" type="ORF">GMRT_14856</name>
</gene>
<comment type="caution">
    <text evidence="1">The sequence shown here is derived from an EMBL/GenBank/DDBJ whole genome shotgun (WGS) entry which is preliminary data.</text>
</comment>
<accession>A0A4Z1SWY7</accession>
<evidence type="ECO:0000313" key="1">
    <source>
        <dbReference type="EMBL" id="TNJ26233.1"/>
    </source>
</evidence>
<dbReference type="Proteomes" id="UP000315496">
    <property type="component" value="Chromosome 5"/>
</dbReference>
<reference evidence="1 2" key="1">
    <citation type="submission" date="2019-05" db="EMBL/GenBank/DDBJ databases">
        <title>The compact genome of Giardia muris reveals important steps in the evolution of intestinal protozoan parasites.</title>
        <authorList>
            <person name="Xu F."/>
            <person name="Jimenez-Gonzalez A."/>
            <person name="Einarsson E."/>
            <person name="Astvaldsson A."/>
            <person name="Peirasmaki D."/>
            <person name="Eckmann L."/>
            <person name="Andersson J.O."/>
            <person name="Svard S.G."/>
            <person name="Jerlstrom-Hultqvist J."/>
        </authorList>
    </citation>
    <scope>NUCLEOTIDE SEQUENCE [LARGE SCALE GENOMIC DNA]</scope>
    <source>
        <strain evidence="1 2">Roberts-Thomson</strain>
    </source>
</reference>
<dbReference type="VEuPathDB" id="GiardiaDB:GMRT_14856"/>
<protein>
    <submittedName>
        <fullName evidence="1">Uncharacterized protein</fullName>
    </submittedName>
</protein>